<organism evidence="1">
    <name type="scientific">Oryza nivara</name>
    <name type="common">Indian wild rice</name>
    <name type="synonym">Oryza sativa f. spontanea</name>
    <dbReference type="NCBI Taxonomy" id="4536"/>
    <lineage>
        <taxon>Eukaryota</taxon>
        <taxon>Viridiplantae</taxon>
        <taxon>Streptophyta</taxon>
        <taxon>Embryophyta</taxon>
        <taxon>Tracheophyta</taxon>
        <taxon>Spermatophyta</taxon>
        <taxon>Magnoliopsida</taxon>
        <taxon>Liliopsida</taxon>
        <taxon>Poales</taxon>
        <taxon>Poaceae</taxon>
        <taxon>BOP clade</taxon>
        <taxon>Oryzoideae</taxon>
        <taxon>Oryzeae</taxon>
        <taxon>Oryzinae</taxon>
        <taxon>Oryza</taxon>
    </lineage>
</organism>
<protein>
    <submittedName>
        <fullName evidence="1">Uncharacterized protein</fullName>
    </submittedName>
</protein>
<reference evidence="1" key="2">
    <citation type="submission" date="2018-04" db="EMBL/GenBank/DDBJ databases">
        <title>OnivRS2 (Oryza nivara Reference Sequence Version 2).</title>
        <authorList>
            <person name="Zhang J."/>
            <person name="Kudrna D."/>
            <person name="Lee S."/>
            <person name="Talag J."/>
            <person name="Rajasekar S."/>
            <person name="Welchert J."/>
            <person name="Hsing Y.-I."/>
            <person name="Wing R.A."/>
        </authorList>
    </citation>
    <scope>NUCLEOTIDE SEQUENCE [LARGE SCALE GENOMIC DNA]</scope>
    <source>
        <strain evidence="1">SL10</strain>
    </source>
</reference>
<proteinExistence type="predicted"/>
<dbReference type="HOGENOM" id="CLU_1079211_0_0_1"/>
<dbReference type="EnsemblPlants" id="ONIVA06G03400.1">
    <property type="protein sequence ID" value="ONIVA06G03400.1"/>
    <property type="gene ID" value="ONIVA06G03400"/>
</dbReference>
<dbReference type="Proteomes" id="UP000006591">
    <property type="component" value="Chromosome 6"/>
</dbReference>
<accession>A0A0E0HKT6</accession>
<evidence type="ECO:0000313" key="2">
    <source>
        <dbReference type="Proteomes" id="UP000006591"/>
    </source>
</evidence>
<evidence type="ECO:0000313" key="1">
    <source>
        <dbReference type="EnsemblPlants" id="ONIVA06G03400.1"/>
    </source>
</evidence>
<sequence length="258" mass="29323">MHSPRGLRFLLREWGSCRVTDPAGTVAQDAEVMESVGAGHRPDVVILLEILEAHRAAPLHHLAAHSRPVKNRRGVHVPAASYPWRPCQNNSLHHDFKLVKIDHSIISIAVSVENLEHSFTLLISSVVLQTQPSHHILQLQGTYESIAVNVEHAESFLQFSPARLLLFQYFILYQGTLVALPVDTEPKRCYYHIDIAMSELCSCFGFRMFSWACAVCVVLVTEKKIQRLEQRNTFVIWTSRLLVNIFAQKHSDKNENNK</sequence>
<reference evidence="1" key="1">
    <citation type="submission" date="2015-04" db="UniProtKB">
        <authorList>
            <consortium name="EnsemblPlants"/>
        </authorList>
    </citation>
    <scope>IDENTIFICATION</scope>
    <source>
        <strain evidence="1">SL10</strain>
    </source>
</reference>
<dbReference type="Gramene" id="ONIVA06G03400.1">
    <property type="protein sequence ID" value="ONIVA06G03400.1"/>
    <property type="gene ID" value="ONIVA06G03400"/>
</dbReference>
<dbReference type="AlphaFoldDB" id="A0A0E0HKT6"/>
<name>A0A0E0HKT6_ORYNI</name>
<keyword evidence="2" id="KW-1185">Reference proteome</keyword>